<dbReference type="Proteomes" id="UP000014480">
    <property type="component" value="Unassembled WGS sequence"/>
</dbReference>
<organism evidence="1 2">
    <name type="scientific">Colletotrichum orbiculare (strain 104-T / ATCC 96160 / CBS 514.97 / LARS 414 / MAFF 240422)</name>
    <name type="common">Cucumber anthracnose fungus</name>
    <name type="synonym">Colletotrichum lagenarium</name>
    <dbReference type="NCBI Taxonomy" id="1213857"/>
    <lineage>
        <taxon>Eukaryota</taxon>
        <taxon>Fungi</taxon>
        <taxon>Dikarya</taxon>
        <taxon>Ascomycota</taxon>
        <taxon>Pezizomycotina</taxon>
        <taxon>Sordariomycetes</taxon>
        <taxon>Hypocreomycetidae</taxon>
        <taxon>Glomerellales</taxon>
        <taxon>Glomerellaceae</taxon>
        <taxon>Colletotrichum</taxon>
        <taxon>Colletotrichum orbiculare species complex</taxon>
    </lineage>
</organism>
<reference evidence="2" key="1">
    <citation type="journal article" date="2013" name="New Phytol.">
        <title>Comparative genomic and transcriptomic analyses reveal the hemibiotrophic stage shift of Colletotrichum fungi.</title>
        <authorList>
            <person name="Gan P."/>
            <person name="Ikeda K."/>
            <person name="Irieda H."/>
            <person name="Narusaka M."/>
            <person name="O'Connell R.J."/>
            <person name="Narusaka Y."/>
            <person name="Takano Y."/>
            <person name="Kubo Y."/>
            <person name="Shirasu K."/>
        </authorList>
    </citation>
    <scope>NUCLEOTIDE SEQUENCE [LARGE SCALE GENOMIC DNA]</scope>
    <source>
        <strain evidence="2">104-T / ATCC 96160 / CBS 514.97 / LARS 414 / MAFF 240422</strain>
    </source>
</reference>
<sequence>MASTVNKSGSGTEEQATDIVGLTYYVSRGNDQAHSAPERVLLADPDIGVGASDPSGASIGSCFRAASSPLLSATSQLVLGIYKNDPIAPLEMALHDVSAMCLERDFAIIESPASSN</sequence>
<protein>
    <submittedName>
        <fullName evidence="1">Uncharacterized protein</fullName>
    </submittedName>
</protein>
<proteinExistence type="predicted"/>
<dbReference type="EMBL" id="AMCV02000013">
    <property type="protein sequence ID" value="TDZ21800.1"/>
    <property type="molecule type" value="Genomic_DNA"/>
</dbReference>
<reference evidence="2" key="2">
    <citation type="journal article" date="2019" name="Mol. Plant Microbe Interact.">
        <title>Genome sequence resources for four phytopathogenic fungi from the Colletotrichum orbiculare species complex.</title>
        <authorList>
            <person name="Gan P."/>
            <person name="Tsushima A."/>
            <person name="Narusaka M."/>
            <person name="Narusaka Y."/>
            <person name="Takano Y."/>
            <person name="Kubo Y."/>
            <person name="Shirasu K."/>
        </authorList>
    </citation>
    <scope>GENOME REANNOTATION</scope>
    <source>
        <strain evidence="2">104-T / ATCC 96160 / CBS 514.97 / LARS 414 / MAFF 240422</strain>
    </source>
</reference>
<comment type="caution">
    <text evidence="1">The sequence shown here is derived from an EMBL/GenBank/DDBJ whole genome shotgun (WGS) entry which is preliminary data.</text>
</comment>
<keyword evidence="2" id="KW-1185">Reference proteome</keyword>
<dbReference type="AlphaFoldDB" id="A0A484FUJ8"/>
<evidence type="ECO:0000313" key="1">
    <source>
        <dbReference type="EMBL" id="TDZ21800.1"/>
    </source>
</evidence>
<name>A0A484FUJ8_COLOR</name>
<evidence type="ECO:0000313" key="2">
    <source>
        <dbReference type="Proteomes" id="UP000014480"/>
    </source>
</evidence>
<accession>A0A484FUJ8</accession>
<gene>
    <name evidence="1" type="ORF">Cob_v005430</name>
</gene>